<dbReference type="Proteomes" id="UP000219688">
    <property type="component" value="Unassembled WGS sequence"/>
</dbReference>
<dbReference type="AlphaFoldDB" id="A0A285VB01"/>
<evidence type="ECO:0000256" key="2">
    <source>
        <dbReference type="SAM" id="SignalP"/>
    </source>
</evidence>
<gene>
    <name evidence="4" type="ORF">SAMN05421879_10190</name>
</gene>
<dbReference type="InterPro" id="IPR000601">
    <property type="entry name" value="PKD_dom"/>
</dbReference>
<feature type="signal peptide" evidence="2">
    <location>
        <begin position="1"/>
        <end position="29"/>
    </location>
</feature>
<reference evidence="5" key="1">
    <citation type="submission" date="2017-08" db="EMBL/GenBank/DDBJ databases">
        <authorList>
            <person name="Varghese N."/>
            <person name="Submissions S."/>
        </authorList>
    </citation>
    <scope>NUCLEOTIDE SEQUENCE [LARGE SCALE GENOMIC DNA]</scope>
    <source>
        <strain evidence="5">USBA17B2</strain>
    </source>
</reference>
<name>A0A285VB01_9MICO</name>
<accession>A0A285VB01</accession>
<protein>
    <recommendedName>
        <fullName evidence="3">PKD domain-containing protein</fullName>
    </recommendedName>
</protein>
<dbReference type="PROSITE" id="PS50093">
    <property type="entry name" value="PKD"/>
    <property type="match status" value="1"/>
</dbReference>
<proteinExistence type="predicted"/>
<keyword evidence="2" id="KW-0732">Signal</keyword>
<sequence>MRRLIILLCALSVSLVASLTIISSSPAQAQPECRQPDPFSGQCIIFVPPPPPDYPTPPRDGPGDGGGGEDPACADPLFDREVACIVHDWYWSYDWGCYTKYAEPQPPWSDPVWSGRTDGAIFWCSRGVTLTDPLPPDTIPRWAPSPPWGAPPDPAELARAAVESMNLRAIEIGIVPEQGPGRVGLVGLPTWMWVQDLEGSTWGPITRTATSGPWSVTATAQVDRVEWDMGDGTTVVCTTPGTPYEDRFGDMDSPDCGHRYEVQGHYPVSATSYWVINWAGLGRSGTIDMDLVRHGQIVMGEAQVLSQ</sequence>
<evidence type="ECO:0000259" key="3">
    <source>
        <dbReference type="PROSITE" id="PS50093"/>
    </source>
</evidence>
<evidence type="ECO:0000256" key="1">
    <source>
        <dbReference type="SAM" id="MobiDB-lite"/>
    </source>
</evidence>
<feature type="chain" id="PRO_5012448139" description="PKD domain-containing protein" evidence="2">
    <location>
        <begin position="30"/>
        <end position="307"/>
    </location>
</feature>
<evidence type="ECO:0000313" key="4">
    <source>
        <dbReference type="EMBL" id="SOC51230.1"/>
    </source>
</evidence>
<keyword evidence="5" id="KW-1185">Reference proteome</keyword>
<organism evidence="4 5">
    <name type="scientific">Ornithinimicrobium cerasi</name>
    <dbReference type="NCBI Taxonomy" id="2248773"/>
    <lineage>
        <taxon>Bacteria</taxon>
        <taxon>Bacillati</taxon>
        <taxon>Actinomycetota</taxon>
        <taxon>Actinomycetes</taxon>
        <taxon>Micrococcales</taxon>
        <taxon>Ornithinimicrobiaceae</taxon>
        <taxon>Ornithinimicrobium</taxon>
    </lineage>
</organism>
<feature type="region of interest" description="Disordered" evidence="1">
    <location>
        <begin position="50"/>
        <end position="73"/>
    </location>
</feature>
<feature type="domain" description="PKD" evidence="3">
    <location>
        <begin position="226"/>
        <end position="271"/>
    </location>
</feature>
<feature type="compositionally biased region" description="Pro residues" evidence="1">
    <location>
        <begin position="50"/>
        <end position="60"/>
    </location>
</feature>
<evidence type="ECO:0000313" key="5">
    <source>
        <dbReference type="Proteomes" id="UP000219688"/>
    </source>
</evidence>
<dbReference type="EMBL" id="OBQK01000001">
    <property type="protein sequence ID" value="SOC51230.1"/>
    <property type="molecule type" value="Genomic_DNA"/>
</dbReference>